<comment type="caution">
    <text evidence="1">The sequence shown here is derived from an EMBL/GenBank/DDBJ whole genome shotgun (WGS) entry which is preliminary data.</text>
</comment>
<gene>
    <name evidence="1" type="ORF">pdam_00004395</name>
</gene>
<evidence type="ECO:0000313" key="2">
    <source>
        <dbReference type="Proteomes" id="UP000275408"/>
    </source>
</evidence>
<protein>
    <submittedName>
        <fullName evidence="1">Uncharacterized protein</fullName>
    </submittedName>
</protein>
<dbReference type="EMBL" id="RCHS01001420">
    <property type="protein sequence ID" value="RMX53538.1"/>
    <property type="molecule type" value="Genomic_DNA"/>
</dbReference>
<organism evidence="1 2">
    <name type="scientific">Pocillopora damicornis</name>
    <name type="common">Cauliflower coral</name>
    <name type="synonym">Millepora damicornis</name>
    <dbReference type="NCBI Taxonomy" id="46731"/>
    <lineage>
        <taxon>Eukaryota</taxon>
        <taxon>Metazoa</taxon>
        <taxon>Cnidaria</taxon>
        <taxon>Anthozoa</taxon>
        <taxon>Hexacorallia</taxon>
        <taxon>Scleractinia</taxon>
        <taxon>Astrocoeniina</taxon>
        <taxon>Pocilloporidae</taxon>
        <taxon>Pocillopora</taxon>
    </lineage>
</organism>
<accession>A0A3M6UJI8</accession>
<dbReference type="Proteomes" id="UP000275408">
    <property type="component" value="Unassembled WGS sequence"/>
</dbReference>
<proteinExistence type="predicted"/>
<sequence>MVEMVLKERRAWQVSQGHVELKGTLDQKGLIPTTEVGNSACGGLRTVGTWDLLRSASSTRREIVPLYEWFIKVIYTCVVTNVVSAGSSPLMEQNAVVRCPLTRLCGSETEMKITTDLEQ</sequence>
<evidence type="ECO:0000313" key="1">
    <source>
        <dbReference type="EMBL" id="RMX53538.1"/>
    </source>
</evidence>
<name>A0A3M6UJI8_POCDA</name>
<keyword evidence="2" id="KW-1185">Reference proteome</keyword>
<dbReference type="AlphaFoldDB" id="A0A3M6UJI8"/>
<reference evidence="1 2" key="1">
    <citation type="journal article" date="2018" name="Sci. Rep.">
        <title>Comparative analysis of the Pocillopora damicornis genome highlights role of immune system in coral evolution.</title>
        <authorList>
            <person name="Cunning R."/>
            <person name="Bay R.A."/>
            <person name="Gillette P."/>
            <person name="Baker A.C."/>
            <person name="Traylor-Knowles N."/>
        </authorList>
    </citation>
    <scope>NUCLEOTIDE SEQUENCE [LARGE SCALE GENOMIC DNA]</scope>
    <source>
        <strain evidence="1">RSMAS</strain>
        <tissue evidence="1">Whole animal</tissue>
    </source>
</reference>